<accession>A0A0F9AVU2</accession>
<comment type="caution">
    <text evidence="1">The sequence shown here is derived from an EMBL/GenBank/DDBJ whole genome shotgun (WGS) entry which is preliminary data.</text>
</comment>
<gene>
    <name evidence="1" type="ORF">LCGC14_2603340</name>
</gene>
<sequence length="59" mass="6618">MIIGIVGTRRRDGFLDYCIVKGAFLKVFKKDDTICSGLCPKGADRFAVYLAKKFKTTQL</sequence>
<protein>
    <submittedName>
        <fullName evidence="1">Uncharacterized protein</fullName>
    </submittedName>
</protein>
<reference evidence="1" key="1">
    <citation type="journal article" date="2015" name="Nature">
        <title>Complex archaea that bridge the gap between prokaryotes and eukaryotes.</title>
        <authorList>
            <person name="Spang A."/>
            <person name="Saw J.H."/>
            <person name="Jorgensen S.L."/>
            <person name="Zaremba-Niedzwiedzka K."/>
            <person name="Martijn J."/>
            <person name="Lind A.E."/>
            <person name="van Eijk R."/>
            <person name="Schleper C."/>
            <person name="Guy L."/>
            <person name="Ettema T.J."/>
        </authorList>
    </citation>
    <scope>NUCLEOTIDE SEQUENCE</scope>
</reference>
<dbReference type="AlphaFoldDB" id="A0A0F9AVU2"/>
<dbReference type="EMBL" id="LAZR01044004">
    <property type="protein sequence ID" value="KKL05707.1"/>
    <property type="molecule type" value="Genomic_DNA"/>
</dbReference>
<name>A0A0F9AVU2_9ZZZZ</name>
<proteinExistence type="predicted"/>
<organism evidence="1">
    <name type="scientific">marine sediment metagenome</name>
    <dbReference type="NCBI Taxonomy" id="412755"/>
    <lineage>
        <taxon>unclassified sequences</taxon>
        <taxon>metagenomes</taxon>
        <taxon>ecological metagenomes</taxon>
    </lineage>
</organism>
<evidence type="ECO:0000313" key="1">
    <source>
        <dbReference type="EMBL" id="KKL05707.1"/>
    </source>
</evidence>